<dbReference type="AlphaFoldDB" id="A0A2P8EBC7"/>
<dbReference type="GO" id="GO:0016491">
    <property type="term" value="F:oxidoreductase activity"/>
    <property type="evidence" value="ECO:0007669"/>
    <property type="project" value="InterPro"/>
</dbReference>
<keyword evidence="4" id="KW-1185">Reference proteome</keyword>
<sequence length="306" mass="31283">MSLAARYARYGGPEVLTVDEIPTPEPGSGRVRIAVRAAGVNGIDRKLRSGVFAGGEPLSEPKRVGVDVAGVIDAVGPDVDGWEVGQAVFGQVGSGAAATHVVARPDRIVAKPDGLSFEQAAALPVAAETAHRTLGLLGVGAGQTLLIHAVAGGVGLFTAQLARIREARVVGTASAARHDALRELGVTPVTYGDGWVDRVREVAADGVDAVLDASGRGVLAGSVELAGGADRVVTIADGDAGNYGVEYSSGGGTSLPEVFAEVLPLVEQGRIRMPVAEVYPLRQIAEAHRRSEAGHVFGKIVVTVDA</sequence>
<feature type="domain" description="Enoyl reductase (ER)" evidence="2">
    <location>
        <begin position="11"/>
        <end position="302"/>
    </location>
</feature>
<evidence type="ECO:0000313" key="4">
    <source>
        <dbReference type="Proteomes" id="UP000243528"/>
    </source>
</evidence>
<accession>A0A2P8EBC7</accession>
<organism evidence="3 4">
    <name type="scientific">Haloactinopolyspora alba</name>
    <dbReference type="NCBI Taxonomy" id="648780"/>
    <lineage>
        <taxon>Bacteria</taxon>
        <taxon>Bacillati</taxon>
        <taxon>Actinomycetota</taxon>
        <taxon>Actinomycetes</taxon>
        <taxon>Jiangellales</taxon>
        <taxon>Jiangellaceae</taxon>
        <taxon>Haloactinopolyspora</taxon>
    </lineage>
</organism>
<dbReference type="Pfam" id="PF08240">
    <property type="entry name" value="ADH_N"/>
    <property type="match status" value="1"/>
</dbReference>
<proteinExistence type="predicted"/>
<dbReference type="SMART" id="SM00829">
    <property type="entry name" value="PKS_ER"/>
    <property type="match status" value="1"/>
</dbReference>
<dbReference type="Gene3D" id="3.90.180.10">
    <property type="entry name" value="Medium-chain alcohol dehydrogenases, catalytic domain"/>
    <property type="match status" value="1"/>
</dbReference>
<dbReference type="Gene3D" id="3.40.50.720">
    <property type="entry name" value="NAD(P)-binding Rossmann-like Domain"/>
    <property type="match status" value="1"/>
</dbReference>
<dbReference type="PANTHER" id="PTHR44154:SF1">
    <property type="entry name" value="QUINONE OXIDOREDUCTASE"/>
    <property type="match status" value="1"/>
</dbReference>
<dbReference type="Pfam" id="PF13602">
    <property type="entry name" value="ADH_zinc_N_2"/>
    <property type="match status" value="1"/>
</dbReference>
<dbReference type="RefSeq" id="WP_106535779.1">
    <property type="nucleotide sequence ID" value="NZ_ML142898.1"/>
</dbReference>
<reference evidence="3 4" key="1">
    <citation type="submission" date="2018-03" db="EMBL/GenBank/DDBJ databases">
        <title>Genomic Encyclopedia of Archaeal and Bacterial Type Strains, Phase II (KMG-II): from individual species to whole genera.</title>
        <authorList>
            <person name="Goeker M."/>
        </authorList>
    </citation>
    <scope>NUCLEOTIDE SEQUENCE [LARGE SCALE GENOMIC DNA]</scope>
    <source>
        <strain evidence="3 4">DSM 45211</strain>
    </source>
</reference>
<keyword evidence="1" id="KW-0521">NADP</keyword>
<dbReference type="SUPFAM" id="SSF50129">
    <property type="entry name" value="GroES-like"/>
    <property type="match status" value="1"/>
</dbReference>
<evidence type="ECO:0000259" key="2">
    <source>
        <dbReference type="SMART" id="SM00829"/>
    </source>
</evidence>
<dbReference type="InterPro" id="IPR011032">
    <property type="entry name" value="GroES-like_sf"/>
</dbReference>
<dbReference type="OrthoDB" id="3175656at2"/>
<dbReference type="InterPro" id="IPR036291">
    <property type="entry name" value="NAD(P)-bd_dom_sf"/>
</dbReference>
<name>A0A2P8EBC7_9ACTN</name>
<evidence type="ECO:0000256" key="1">
    <source>
        <dbReference type="ARBA" id="ARBA00022857"/>
    </source>
</evidence>
<dbReference type="EMBL" id="PYGE01000002">
    <property type="protein sequence ID" value="PSL06763.1"/>
    <property type="molecule type" value="Genomic_DNA"/>
</dbReference>
<evidence type="ECO:0000313" key="3">
    <source>
        <dbReference type="EMBL" id="PSL06763.1"/>
    </source>
</evidence>
<dbReference type="Proteomes" id="UP000243528">
    <property type="component" value="Unassembled WGS sequence"/>
</dbReference>
<dbReference type="CDD" id="cd05289">
    <property type="entry name" value="MDR_like_2"/>
    <property type="match status" value="1"/>
</dbReference>
<protein>
    <submittedName>
        <fullName evidence="3">NADPH:quinone reductase-like Zn-dependent oxidoreductase</fullName>
    </submittedName>
</protein>
<gene>
    <name evidence="3" type="ORF">CLV30_102151</name>
</gene>
<dbReference type="InterPro" id="IPR051603">
    <property type="entry name" value="Zinc-ADH_QOR/CCCR"/>
</dbReference>
<dbReference type="SUPFAM" id="SSF51735">
    <property type="entry name" value="NAD(P)-binding Rossmann-fold domains"/>
    <property type="match status" value="1"/>
</dbReference>
<comment type="caution">
    <text evidence="3">The sequence shown here is derived from an EMBL/GenBank/DDBJ whole genome shotgun (WGS) entry which is preliminary data.</text>
</comment>
<dbReference type="InterPro" id="IPR020843">
    <property type="entry name" value="ER"/>
</dbReference>
<dbReference type="PANTHER" id="PTHR44154">
    <property type="entry name" value="QUINONE OXIDOREDUCTASE"/>
    <property type="match status" value="1"/>
</dbReference>
<dbReference type="InterPro" id="IPR013154">
    <property type="entry name" value="ADH-like_N"/>
</dbReference>